<dbReference type="AlphaFoldDB" id="A0A6G1IEW8"/>
<reference evidence="1" key="1">
    <citation type="journal article" date="2020" name="Stud. Mycol.">
        <title>101 Dothideomycetes genomes: a test case for predicting lifestyles and emergence of pathogens.</title>
        <authorList>
            <person name="Haridas S."/>
            <person name="Albert R."/>
            <person name="Binder M."/>
            <person name="Bloem J."/>
            <person name="Labutti K."/>
            <person name="Salamov A."/>
            <person name="Andreopoulos B."/>
            <person name="Baker S."/>
            <person name="Barry K."/>
            <person name="Bills G."/>
            <person name="Bluhm B."/>
            <person name="Cannon C."/>
            <person name="Castanera R."/>
            <person name="Culley D."/>
            <person name="Daum C."/>
            <person name="Ezra D."/>
            <person name="Gonzalez J."/>
            <person name="Henrissat B."/>
            <person name="Kuo A."/>
            <person name="Liang C."/>
            <person name="Lipzen A."/>
            <person name="Lutzoni F."/>
            <person name="Magnuson J."/>
            <person name="Mondo S."/>
            <person name="Nolan M."/>
            <person name="Ohm R."/>
            <person name="Pangilinan J."/>
            <person name="Park H.-J."/>
            <person name="Ramirez L."/>
            <person name="Alfaro M."/>
            <person name="Sun H."/>
            <person name="Tritt A."/>
            <person name="Yoshinaga Y."/>
            <person name="Zwiers L.-H."/>
            <person name="Turgeon B."/>
            <person name="Goodwin S."/>
            <person name="Spatafora J."/>
            <person name="Crous P."/>
            <person name="Grigoriev I."/>
        </authorList>
    </citation>
    <scope>NUCLEOTIDE SEQUENCE</scope>
    <source>
        <strain evidence="1">CBS 122367</strain>
    </source>
</reference>
<dbReference type="EMBL" id="MU005633">
    <property type="protein sequence ID" value="KAF2676511.1"/>
    <property type="molecule type" value="Genomic_DNA"/>
</dbReference>
<sequence>MYITTLLSTRFVSSSMVLTSKTTGGPPFFMAFSICSLIFSTTSSRSLDTPCLFGSEFILTNSWALYCLQAPCNLKFWKCSSNNFCVEN</sequence>
<evidence type="ECO:0000313" key="2">
    <source>
        <dbReference type="Proteomes" id="UP000799291"/>
    </source>
</evidence>
<name>A0A6G1IEW8_9PLEO</name>
<protein>
    <submittedName>
        <fullName evidence="1">Uncharacterized protein</fullName>
    </submittedName>
</protein>
<keyword evidence="2" id="KW-1185">Reference proteome</keyword>
<proteinExistence type="predicted"/>
<dbReference type="Proteomes" id="UP000799291">
    <property type="component" value="Unassembled WGS sequence"/>
</dbReference>
<organism evidence="1 2">
    <name type="scientific">Lentithecium fluviatile CBS 122367</name>
    <dbReference type="NCBI Taxonomy" id="1168545"/>
    <lineage>
        <taxon>Eukaryota</taxon>
        <taxon>Fungi</taxon>
        <taxon>Dikarya</taxon>
        <taxon>Ascomycota</taxon>
        <taxon>Pezizomycotina</taxon>
        <taxon>Dothideomycetes</taxon>
        <taxon>Pleosporomycetidae</taxon>
        <taxon>Pleosporales</taxon>
        <taxon>Massarineae</taxon>
        <taxon>Lentitheciaceae</taxon>
        <taxon>Lentithecium</taxon>
    </lineage>
</organism>
<accession>A0A6G1IEW8</accession>
<evidence type="ECO:0000313" key="1">
    <source>
        <dbReference type="EMBL" id="KAF2676511.1"/>
    </source>
</evidence>
<gene>
    <name evidence="1" type="ORF">K458DRAFT_181119</name>
</gene>